<comment type="subcellular location">
    <subcellularLocation>
        <location evidence="6">Cell membrane</location>
        <topology evidence="6">Multi-pass membrane protein</topology>
    </subcellularLocation>
    <subcellularLocation>
        <location evidence="1">Membrane</location>
        <topology evidence="1">Multi-pass membrane protein</topology>
    </subcellularLocation>
</comment>
<evidence type="ECO:0000313" key="8">
    <source>
        <dbReference type="Proteomes" id="UP000185696"/>
    </source>
</evidence>
<reference evidence="7 8" key="1">
    <citation type="submission" date="2016-12" db="EMBL/GenBank/DDBJ databases">
        <title>The draft genome sequence of Actinophytocola xinjiangensis.</title>
        <authorList>
            <person name="Wang W."/>
            <person name="Yuan L."/>
        </authorList>
    </citation>
    <scope>NUCLEOTIDE SEQUENCE [LARGE SCALE GENOMIC DNA]</scope>
    <source>
        <strain evidence="7 8">CGMCC 4.4663</strain>
    </source>
</reference>
<dbReference type="OrthoDB" id="528320at2"/>
<comment type="caution">
    <text evidence="7">The sequence shown here is derived from an EMBL/GenBank/DDBJ whole genome shotgun (WGS) entry which is preliminary data.</text>
</comment>
<dbReference type="InterPro" id="IPR002781">
    <property type="entry name" value="TM_pro_TauE-like"/>
</dbReference>
<protein>
    <recommendedName>
        <fullName evidence="6">Probable membrane transporter protein</fullName>
    </recommendedName>
</protein>
<evidence type="ECO:0000256" key="2">
    <source>
        <dbReference type="ARBA" id="ARBA00009142"/>
    </source>
</evidence>
<gene>
    <name evidence="7" type="ORF">BLA60_03165</name>
</gene>
<keyword evidence="8" id="KW-1185">Reference proteome</keyword>
<dbReference type="RefSeq" id="WP_075131112.1">
    <property type="nucleotide sequence ID" value="NZ_MSIF01000001.1"/>
</dbReference>
<keyword evidence="6" id="KW-1003">Cell membrane</keyword>
<evidence type="ECO:0000256" key="5">
    <source>
        <dbReference type="ARBA" id="ARBA00023136"/>
    </source>
</evidence>
<evidence type="ECO:0000256" key="3">
    <source>
        <dbReference type="ARBA" id="ARBA00022692"/>
    </source>
</evidence>
<feature type="transmembrane region" description="Helical" evidence="6">
    <location>
        <begin position="153"/>
        <end position="176"/>
    </location>
</feature>
<feature type="transmembrane region" description="Helical" evidence="6">
    <location>
        <begin position="6"/>
        <end position="35"/>
    </location>
</feature>
<feature type="transmembrane region" description="Helical" evidence="6">
    <location>
        <begin position="97"/>
        <end position="115"/>
    </location>
</feature>
<dbReference type="Pfam" id="PF01925">
    <property type="entry name" value="TauE"/>
    <property type="match status" value="1"/>
</dbReference>
<comment type="similarity">
    <text evidence="2 6">Belongs to the 4-toluene sulfonate uptake permease (TSUP) (TC 2.A.102) family.</text>
</comment>
<dbReference type="EMBL" id="MSIF01000001">
    <property type="protein sequence ID" value="OLF14165.1"/>
    <property type="molecule type" value="Genomic_DNA"/>
</dbReference>
<feature type="transmembrane region" description="Helical" evidence="6">
    <location>
        <begin position="243"/>
        <end position="261"/>
    </location>
</feature>
<keyword evidence="5 6" id="KW-0472">Membrane</keyword>
<organism evidence="7 8">
    <name type="scientific">Actinophytocola xinjiangensis</name>
    <dbReference type="NCBI Taxonomy" id="485602"/>
    <lineage>
        <taxon>Bacteria</taxon>
        <taxon>Bacillati</taxon>
        <taxon>Actinomycetota</taxon>
        <taxon>Actinomycetes</taxon>
        <taxon>Pseudonocardiales</taxon>
        <taxon>Pseudonocardiaceae</taxon>
    </lineage>
</organism>
<name>A0A7Z0WRT9_9PSEU</name>
<accession>A0A7Z0WRT9</accession>
<keyword evidence="4 6" id="KW-1133">Transmembrane helix</keyword>
<dbReference type="PANTHER" id="PTHR43701">
    <property type="entry name" value="MEMBRANE TRANSPORTER PROTEIN MJ0441-RELATED"/>
    <property type="match status" value="1"/>
</dbReference>
<sequence length="263" mass="26194">MVLLTAVLGLLMGVVIGGLGGGGGVLTIPALVYVLGQSAHDATTGSVVIVGVTALAGVLTRLRGDSIDWPTALAFGVVGLPTAYLGTLLNGTVGQPVLLLSFAGLTIVAAAAMLADRRRSAPPVVPDTGGTTVITRTRPTVDFALRTLVCGGAVGFLTGFLGVGGGFLIVPALVLAMRLPMRVAVGTSLLVIAINSAAALAVRLGDLDVDWSVIAPFAVAAIAGSSVGKIIANRLDTSRLTSAFAILLVLVGVGVGVRSLLAL</sequence>
<evidence type="ECO:0000313" key="7">
    <source>
        <dbReference type="EMBL" id="OLF14165.1"/>
    </source>
</evidence>
<dbReference type="AlphaFoldDB" id="A0A7Z0WRT9"/>
<dbReference type="Proteomes" id="UP000185696">
    <property type="component" value="Unassembled WGS sequence"/>
</dbReference>
<dbReference type="GO" id="GO:0005886">
    <property type="term" value="C:plasma membrane"/>
    <property type="evidence" value="ECO:0007669"/>
    <property type="project" value="UniProtKB-SubCell"/>
</dbReference>
<feature type="transmembrane region" description="Helical" evidence="6">
    <location>
        <begin position="72"/>
        <end position="90"/>
    </location>
</feature>
<feature type="transmembrane region" description="Helical" evidence="6">
    <location>
        <begin position="42"/>
        <end position="60"/>
    </location>
</feature>
<feature type="transmembrane region" description="Helical" evidence="6">
    <location>
        <begin position="211"/>
        <end position="231"/>
    </location>
</feature>
<keyword evidence="3 6" id="KW-0812">Transmembrane</keyword>
<evidence type="ECO:0000256" key="6">
    <source>
        <dbReference type="RuleBase" id="RU363041"/>
    </source>
</evidence>
<feature type="transmembrane region" description="Helical" evidence="6">
    <location>
        <begin position="183"/>
        <end position="205"/>
    </location>
</feature>
<dbReference type="InterPro" id="IPR051598">
    <property type="entry name" value="TSUP/Inactive_protease-like"/>
</dbReference>
<evidence type="ECO:0000256" key="1">
    <source>
        <dbReference type="ARBA" id="ARBA00004141"/>
    </source>
</evidence>
<proteinExistence type="inferred from homology"/>
<evidence type="ECO:0000256" key="4">
    <source>
        <dbReference type="ARBA" id="ARBA00022989"/>
    </source>
</evidence>
<dbReference type="PANTHER" id="PTHR43701:SF2">
    <property type="entry name" value="MEMBRANE TRANSPORTER PROTEIN YJNA-RELATED"/>
    <property type="match status" value="1"/>
</dbReference>